<dbReference type="RefSeq" id="WP_228847598.1">
    <property type="nucleotide sequence ID" value="NZ_JADCKQ010000002.1"/>
</dbReference>
<reference evidence="1" key="1">
    <citation type="submission" date="2020-10" db="EMBL/GenBank/DDBJ databases">
        <title>Paenihalocynthiibacter styelae gen. nov., sp. nov., isolated from stalked sea squirt Styela clava.</title>
        <authorList>
            <person name="Kim Y.-O."/>
            <person name="Yoon J.-H."/>
        </authorList>
    </citation>
    <scope>NUCLEOTIDE SEQUENCE</scope>
    <source>
        <strain evidence="1">MYP1-1</strain>
    </source>
</reference>
<evidence type="ECO:0008006" key="3">
    <source>
        <dbReference type="Google" id="ProtNLM"/>
    </source>
</evidence>
<dbReference type="EMBL" id="JADCKQ010000002">
    <property type="protein sequence ID" value="MBI1492691.1"/>
    <property type="molecule type" value="Genomic_DNA"/>
</dbReference>
<proteinExistence type="predicted"/>
<dbReference type="Proteomes" id="UP000640583">
    <property type="component" value="Unassembled WGS sequence"/>
</dbReference>
<keyword evidence="2" id="KW-1185">Reference proteome</keyword>
<evidence type="ECO:0000313" key="2">
    <source>
        <dbReference type="Proteomes" id="UP000640583"/>
    </source>
</evidence>
<dbReference type="Gene3D" id="2.40.10.120">
    <property type="match status" value="1"/>
</dbReference>
<gene>
    <name evidence="1" type="ORF">H1D41_03475</name>
</gene>
<dbReference type="SUPFAM" id="SSF50494">
    <property type="entry name" value="Trypsin-like serine proteases"/>
    <property type="match status" value="1"/>
</dbReference>
<organism evidence="1 2">
    <name type="scientific">Halocynthiibacter styelae</name>
    <dbReference type="NCBI Taxonomy" id="2761955"/>
    <lineage>
        <taxon>Bacteria</taxon>
        <taxon>Pseudomonadati</taxon>
        <taxon>Pseudomonadota</taxon>
        <taxon>Alphaproteobacteria</taxon>
        <taxon>Rhodobacterales</taxon>
        <taxon>Paracoccaceae</taxon>
        <taxon>Halocynthiibacter</taxon>
    </lineage>
</organism>
<comment type="caution">
    <text evidence="1">The sequence shown here is derived from an EMBL/GenBank/DDBJ whole genome shotgun (WGS) entry which is preliminary data.</text>
</comment>
<evidence type="ECO:0000313" key="1">
    <source>
        <dbReference type="EMBL" id="MBI1492691.1"/>
    </source>
</evidence>
<dbReference type="AlphaFoldDB" id="A0A8J7ILN8"/>
<dbReference type="InterPro" id="IPR009003">
    <property type="entry name" value="Peptidase_S1_PA"/>
</dbReference>
<name>A0A8J7ILN8_9RHOB</name>
<sequence length="231" mass="24988">MIEQYIQLVEENFANTILPTLVPIYESNAQNATRPDQIGTGFILSYNSRPVLVTAKHTIFGHDGKDRAGEKAFRAGENWVYVGDVDSEVFFAKDRDIACFYADQLVGRPCLGTGNFSTASSSPITVGGYLARDFKRTGETLKPMPYTFTGASEKTTDGLIGLQYRRSKVKSTASEMVQTAPIPRGLSGGPMLDSAKLALGQVSLVGVFTEQDCGSARGEPSAVLEQILKSM</sequence>
<accession>A0A8J7ILN8</accession>
<protein>
    <recommendedName>
        <fullName evidence="3">Serine protease</fullName>
    </recommendedName>
</protein>